<gene>
    <name evidence="3" type="ORF">EVEC_LOCUS6951</name>
</gene>
<dbReference type="InterPro" id="IPR016903">
    <property type="entry name" value="Nucleolar_cplx-assoc_3"/>
</dbReference>
<dbReference type="GO" id="GO:0006270">
    <property type="term" value="P:DNA replication initiation"/>
    <property type="evidence" value="ECO:0007669"/>
    <property type="project" value="TreeGrafter"/>
</dbReference>
<dbReference type="OrthoDB" id="10263597at2759"/>
<feature type="domain" description="Nucleolar complex-associated protein 3 N-terminal" evidence="2">
    <location>
        <begin position="181"/>
        <end position="276"/>
    </location>
</feature>
<dbReference type="PANTHER" id="PTHR14428:SF5">
    <property type="entry name" value="NUCLEOLAR COMPLEX PROTEIN 3 HOMOLOG"/>
    <property type="match status" value="1"/>
</dbReference>
<organism evidence="5">
    <name type="scientific">Enterobius vermicularis</name>
    <name type="common">Human pinworm</name>
    <dbReference type="NCBI Taxonomy" id="51028"/>
    <lineage>
        <taxon>Eukaryota</taxon>
        <taxon>Metazoa</taxon>
        <taxon>Ecdysozoa</taxon>
        <taxon>Nematoda</taxon>
        <taxon>Chromadorea</taxon>
        <taxon>Rhabditida</taxon>
        <taxon>Spirurina</taxon>
        <taxon>Oxyuridomorpha</taxon>
        <taxon>Oxyuroidea</taxon>
        <taxon>Oxyuridae</taxon>
        <taxon>Enterobius</taxon>
    </lineage>
</organism>
<evidence type="ECO:0000313" key="5">
    <source>
        <dbReference type="WBParaSite" id="EVEC_0000743001-mRNA-1"/>
    </source>
</evidence>
<dbReference type="Pfam" id="PF07540">
    <property type="entry name" value="NOC3p"/>
    <property type="match status" value="1"/>
</dbReference>
<keyword evidence="4" id="KW-1185">Reference proteome</keyword>
<keyword evidence="1" id="KW-0472">Membrane</keyword>
<evidence type="ECO:0000256" key="1">
    <source>
        <dbReference type="SAM" id="Phobius"/>
    </source>
</evidence>
<dbReference type="STRING" id="51028.A0A0N4VAE0"/>
<keyword evidence="1" id="KW-0812">Transmembrane</keyword>
<reference evidence="3 4" key="2">
    <citation type="submission" date="2018-10" db="EMBL/GenBank/DDBJ databases">
        <authorList>
            <consortium name="Pathogen Informatics"/>
        </authorList>
    </citation>
    <scope>NUCLEOTIDE SEQUENCE [LARGE SCALE GENOMIC DNA]</scope>
</reference>
<reference evidence="5" key="1">
    <citation type="submission" date="2017-02" db="UniProtKB">
        <authorList>
            <consortium name="WormBaseParasite"/>
        </authorList>
    </citation>
    <scope>IDENTIFICATION</scope>
</reference>
<dbReference type="GO" id="GO:0003682">
    <property type="term" value="F:chromatin binding"/>
    <property type="evidence" value="ECO:0007669"/>
    <property type="project" value="TreeGrafter"/>
</dbReference>
<accession>A0A0N4VAE0</accession>
<evidence type="ECO:0000259" key="2">
    <source>
        <dbReference type="Pfam" id="PF07540"/>
    </source>
</evidence>
<dbReference type="InterPro" id="IPR011501">
    <property type="entry name" value="Noc3_N"/>
</dbReference>
<protein>
    <submittedName>
        <fullName evidence="5">NOC3p domain-containing protein</fullName>
    </submittedName>
</protein>
<evidence type="ECO:0000313" key="4">
    <source>
        <dbReference type="Proteomes" id="UP000274131"/>
    </source>
</evidence>
<dbReference type="EMBL" id="UXUI01008710">
    <property type="protein sequence ID" value="VDD92200.1"/>
    <property type="molecule type" value="Genomic_DNA"/>
</dbReference>
<dbReference type="GO" id="GO:0005730">
    <property type="term" value="C:nucleolus"/>
    <property type="evidence" value="ECO:0007669"/>
    <property type="project" value="TreeGrafter"/>
</dbReference>
<dbReference type="PANTHER" id="PTHR14428">
    <property type="entry name" value="NUCLEOLAR COMPLEX PROTEIN 3"/>
    <property type="match status" value="1"/>
</dbReference>
<feature type="transmembrane region" description="Helical" evidence="1">
    <location>
        <begin position="284"/>
        <end position="304"/>
    </location>
</feature>
<dbReference type="Proteomes" id="UP000274131">
    <property type="component" value="Unassembled WGS sequence"/>
</dbReference>
<evidence type="ECO:0000313" key="3">
    <source>
        <dbReference type="EMBL" id="VDD92200.1"/>
    </source>
</evidence>
<name>A0A0N4VAE0_ENTVE</name>
<sequence length="305" mass="35307">MLDKARRKRAVKAAKKLSHLRAKKKLKRHVIDAVNEIKRKKNIKNQKKFTKINLEWEKQRNEEDLDADLLPTDMMDDDLDWEQSAFATGLMESHSDGENDLDKYERNAVTRISKRRREFHELLPVKIKGKVVKRQIKEEEDLPDDDAFVVPSGSLEMVEGTEGLNAVELLQKRKELLESFKEALSFHACAIVAGPQEEFGRLKELLNFCKGGDVHPLIRETAEKLALASTAQVYIDIIPGYTIRNRTEAELTQKLKKETRKLYTYEQAMLLNYQKYLRLLEKNALRRLLICSVSLAMLFIISRLG</sequence>
<dbReference type="WBParaSite" id="EVEC_0000743001-mRNA-1">
    <property type="protein sequence ID" value="EVEC_0000743001-mRNA-1"/>
    <property type="gene ID" value="EVEC_0000743001"/>
</dbReference>
<proteinExistence type="predicted"/>
<dbReference type="AlphaFoldDB" id="A0A0N4VAE0"/>
<keyword evidence="1" id="KW-1133">Transmembrane helix</keyword>